<evidence type="ECO:0000256" key="1">
    <source>
        <dbReference type="ARBA" id="ARBA00010701"/>
    </source>
</evidence>
<feature type="active site" description="Charge relay system" evidence="8">
    <location>
        <position position="322"/>
    </location>
</feature>
<dbReference type="EMBL" id="CCKQ01007718">
    <property type="protein sequence ID" value="CDW79126.1"/>
    <property type="molecule type" value="Genomic_DNA"/>
</dbReference>
<dbReference type="InterPro" id="IPR025483">
    <property type="entry name" value="Lipase_euk"/>
</dbReference>
<dbReference type="InterPro" id="IPR029058">
    <property type="entry name" value="AB_hydrolase_fold"/>
</dbReference>
<dbReference type="PANTHER" id="PTHR11005">
    <property type="entry name" value="LYSOSOMAL ACID LIPASE-RELATED"/>
    <property type="match status" value="1"/>
</dbReference>
<reference evidence="11 12" key="1">
    <citation type="submission" date="2014-06" db="EMBL/GenBank/DDBJ databases">
        <authorList>
            <person name="Swart Estienne"/>
        </authorList>
    </citation>
    <scope>NUCLEOTIDE SEQUENCE [LARGE SCALE GENOMIC DNA]</scope>
    <source>
        <strain evidence="11 12">130c</strain>
    </source>
</reference>
<evidence type="ECO:0000313" key="11">
    <source>
        <dbReference type="EMBL" id="CDW79126.1"/>
    </source>
</evidence>
<evidence type="ECO:0000256" key="5">
    <source>
        <dbReference type="ARBA" id="ARBA00023098"/>
    </source>
</evidence>
<dbReference type="SUPFAM" id="SSF53474">
    <property type="entry name" value="alpha/beta-Hydrolases"/>
    <property type="match status" value="1"/>
</dbReference>
<sequence length="426" mass="48638">MAKKDSSRTLYQLVIDNKYPYEQHNYETEDGYINKCVRISGTVAKKNVENGGPRKPVVVLQHGLNCSCTDWILNGDKSLGFILADNGFDVWMNNTRGNRYSRHHVYLDPDIDRKEFWDYSFEEMGKYDQPALINYVIQKTGVKSVTYIGHSQGTTQMFCALSENFDFFKEKINLFIALAPVVKVESCSSGLIKKIKDNQTLENLLIKNEIYEITPAKGNNSGQALFHKLLPEISNFGIKLLSDDDPRQVNQSCLEGYLSHYPSGTSLKTLLHFKQLMNKKQFEHYDYGAEENLKRYGQEEPPLIPLQNIQGFPIALLAGSDDHLANINDVRWLKEQLQQQDSLIYYQEYPFGHLAFLLPNTIKHFQDCIDLVKRYNPVYISGARKRQSSQNSGGLNDSQLAIFFQSTSSQQNPSSREGGDIEINTL</sequence>
<evidence type="ECO:0000256" key="4">
    <source>
        <dbReference type="ARBA" id="ARBA00022963"/>
    </source>
</evidence>
<evidence type="ECO:0000259" key="10">
    <source>
        <dbReference type="Pfam" id="PF00561"/>
    </source>
</evidence>
<dbReference type="Gene3D" id="3.40.50.1820">
    <property type="entry name" value="alpha/beta hydrolase"/>
    <property type="match status" value="1"/>
</dbReference>
<gene>
    <name evidence="11" type="primary">Contig4303.g4607</name>
    <name evidence="11" type="ORF">STYLEM_8112</name>
</gene>
<keyword evidence="12" id="KW-1185">Reference proteome</keyword>
<keyword evidence="2" id="KW-0732">Signal</keyword>
<keyword evidence="5" id="KW-0443">Lipid metabolism</keyword>
<dbReference type="GO" id="GO:0016042">
    <property type="term" value="P:lipid catabolic process"/>
    <property type="evidence" value="ECO:0007669"/>
    <property type="project" value="UniProtKB-KW"/>
</dbReference>
<keyword evidence="4 7" id="KW-0442">Lipid degradation</keyword>
<evidence type="ECO:0000256" key="8">
    <source>
        <dbReference type="PIRSR" id="PIRSR000862-1"/>
    </source>
</evidence>
<feature type="compositionally biased region" description="Polar residues" evidence="9">
    <location>
        <begin position="406"/>
        <end position="415"/>
    </location>
</feature>
<evidence type="ECO:0000256" key="7">
    <source>
        <dbReference type="PIRNR" id="PIRNR000862"/>
    </source>
</evidence>
<keyword evidence="6" id="KW-0325">Glycoprotein</keyword>
<feature type="domain" description="AB hydrolase-1" evidence="10">
    <location>
        <begin position="56"/>
        <end position="357"/>
    </location>
</feature>
<protein>
    <recommendedName>
        <fullName evidence="7">Lipase</fullName>
    </recommendedName>
</protein>
<keyword evidence="3 7" id="KW-0378">Hydrolase</keyword>
<dbReference type="GO" id="GO:0016788">
    <property type="term" value="F:hydrolase activity, acting on ester bonds"/>
    <property type="evidence" value="ECO:0007669"/>
    <property type="project" value="InterPro"/>
</dbReference>
<evidence type="ECO:0000256" key="3">
    <source>
        <dbReference type="ARBA" id="ARBA00022801"/>
    </source>
</evidence>
<feature type="region of interest" description="Disordered" evidence="9">
    <location>
        <begin position="406"/>
        <end position="426"/>
    </location>
</feature>
<dbReference type="InParanoid" id="A0A078AB64"/>
<evidence type="ECO:0000256" key="2">
    <source>
        <dbReference type="ARBA" id="ARBA00022729"/>
    </source>
</evidence>
<organism evidence="11 12">
    <name type="scientific">Stylonychia lemnae</name>
    <name type="common">Ciliate</name>
    <dbReference type="NCBI Taxonomy" id="5949"/>
    <lineage>
        <taxon>Eukaryota</taxon>
        <taxon>Sar</taxon>
        <taxon>Alveolata</taxon>
        <taxon>Ciliophora</taxon>
        <taxon>Intramacronucleata</taxon>
        <taxon>Spirotrichea</taxon>
        <taxon>Stichotrichia</taxon>
        <taxon>Sporadotrichida</taxon>
        <taxon>Oxytrichidae</taxon>
        <taxon>Stylonychinae</taxon>
        <taxon>Stylonychia</taxon>
    </lineage>
</organism>
<dbReference type="AlphaFoldDB" id="A0A078AB64"/>
<evidence type="ECO:0000256" key="9">
    <source>
        <dbReference type="SAM" id="MobiDB-lite"/>
    </source>
</evidence>
<feature type="active site" description="Charge relay system" evidence="8">
    <location>
        <position position="353"/>
    </location>
</feature>
<dbReference type="Proteomes" id="UP000039865">
    <property type="component" value="Unassembled WGS sequence"/>
</dbReference>
<comment type="similarity">
    <text evidence="1 7">Belongs to the AB hydrolase superfamily. Lipase family.</text>
</comment>
<dbReference type="Pfam" id="PF00561">
    <property type="entry name" value="Abhydrolase_1"/>
    <property type="match status" value="1"/>
</dbReference>
<dbReference type="OrthoDB" id="8040642at2759"/>
<evidence type="ECO:0000313" key="12">
    <source>
        <dbReference type="Proteomes" id="UP000039865"/>
    </source>
</evidence>
<dbReference type="PIRSF" id="PIRSF000862">
    <property type="entry name" value="Steryl_ester_lip"/>
    <property type="match status" value="1"/>
</dbReference>
<evidence type="ECO:0000256" key="6">
    <source>
        <dbReference type="ARBA" id="ARBA00023180"/>
    </source>
</evidence>
<feature type="active site" description="Nucleophile" evidence="8">
    <location>
        <position position="151"/>
    </location>
</feature>
<accession>A0A078AB64</accession>
<proteinExistence type="inferred from homology"/>
<dbReference type="InterPro" id="IPR000073">
    <property type="entry name" value="AB_hydrolase_1"/>
</dbReference>
<dbReference type="OMA" id="YACEEHT"/>
<dbReference type="FunFam" id="3.40.50.1820:FF:000057">
    <property type="entry name" value="Lipase"/>
    <property type="match status" value="1"/>
</dbReference>
<name>A0A078AB64_STYLE</name>